<dbReference type="EMBL" id="FOZZ01000004">
    <property type="protein sequence ID" value="SFS72296.1"/>
    <property type="molecule type" value="Genomic_DNA"/>
</dbReference>
<name>A0A1I6S5T7_9SPHI</name>
<evidence type="ECO:0000313" key="3">
    <source>
        <dbReference type="EMBL" id="SFS72296.1"/>
    </source>
</evidence>
<dbReference type="GO" id="GO:0000155">
    <property type="term" value="F:phosphorelay sensor kinase activity"/>
    <property type="evidence" value="ECO:0007669"/>
    <property type="project" value="InterPro"/>
</dbReference>
<dbReference type="AlphaFoldDB" id="A0A1I6S5T7"/>
<dbReference type="STRING" id="683125.SAMN05660206_104122"/>
<evidence type="ECO:0000256" key="1">
    <source>
        <dbReference type="SAM" id="Phobius"/>
    </source>
</evidence>
<feature type="transmembrane region" description="Helical" evidence="1">
    <location>
        <begin position="12"/>
        <end position="33"/>
    </location>
</feature>
<dbReference type="InterPro" id="IPR050640">
    <property type="entry name" value="Bact_2-comp_sensor_kinase"/>
</dbReference>
<evidence type="ECO:0000313" key="4">
    <source>
        <dbReference type="Proteomes" id="UP000198785"/>
    </source>
</evidence>
<accession>A0A1I6S5T7</accession>
<keyword evidence="3" id="KW-0808">Transferase</keyword>
<reference evidence="3 4" key="1">
    <citation type="submission" date="2016-10" db="EMBL/GenBank/DDBJ databases">
        <authorList>
            <person name="de Groot N.N."/>
        </authorList>
    </citation>
    <scope>NUCLEOTIDE SEQUENCE [LARGE SCALE GENOMIC DNA]</scope>
    <source>
        <strain evidence="3 4">DSM 22789</strain>
    </source>
</reference>
<dbReference type="Pfam" id="PF06580">
    <property type="entry name" value="His_kinase"/>
    <property type="match status" value="1"/>
</dbReference>
<dbReference type="PANTHER" id="PTHR34220">
    <property type="entry name" value="SENSOR HISTIDINE KINASE YPDA"/>
    <property type="match status" value="1"/>
</dbReference>
<dbReference type="GO" id="GO:0016020">
    <property type="term" value="C:membrane"/>
    <property type="evidence" value="ECO:0007669"/>
    <property type="project" value="InterPro"/>
</dbReference>
<keyword evidence="3" id="KW-0418">Kinase</keyword>
<evidence type="ECO:0000259" key="2">
    <source>
        <dbReference type="Pfam" id="PF06580"/>
    </source>
</evidence>
<dbReference type="Proteomes" id="UP000198785">
    <property type="component" value="Unassembled WGS sequence"/>
</dbReference>
<dbReference type="RefSeq" id="WP_093364772.1">
    <property type="nucleotide sequence ID" value="NZ_FOZZ01000004.1"/>
</dbReference>
<protein>
    <submittedName>
        <fullName evidence="3">Histidine kinase</fullName>
    </submittedName>
</protein>
<feature type="domain" description="Signal transduction histidine kinase internal region" evidence="2">
    <location>
        <begin position="192"/>
        <end position="267"/>
    </location>
</feature>
<dbReference type="PANTHER" id="PTHR34220:SF7">
    <property type="entry name" value="SENSOR HISTIDINE KINASE YPDA"/>
    <property type="match status" value="1"/>
</dbReference>
<keyword evidence="1" id="KW-0812">Transmembrane</keyword>
<dbReference type="OrthoDB" id="9792992at2"/>
<feature type="transmembrane region" description="Helical" evidence="1">
    <location>
        <begin position="48"/>
        <end position="67"/>
    </location>
</feature>
<dbReference type="InterPro" id="IPR036890">
    <property type="entry name" value="HATPase_C_sf"/>
</dbReference>
<proteinExistence type="predicted"/>
<dbReference type="Gene3D" id="3.30.565.10">
    <property type="entry name" value="Histidine kinase-like ATPase, C-terminal domain"/>
    <property type="match status" value="1"/>
</dbReference>
<keyword evidence="4" id="KW-1185">Reference proteome</keyword>
<keyword evidence="1" id="KW-0472">Membrane</keyword>
<feature type="transmembrane region" description="Helical" evidence="1">
    <location>
        <begin position="153"/>
        <end position="171"/>
    </location>
</feature>
<sequence length="377" mass="44160">MQLSFWKRHYRFNILLHVLAWAVFLSLPLLFMGNRNIATTDVLQRWEFWFFGFCFVVPYYLNSYLFTPYIIRTRNYVLYIISLLCIIFACAFWLRPFDRLMQMGGVEKRGQPMFSGKRIPPPPLVYEQGSPFPEALKGRQPGPPPDRGRIDLASVYILVMVIVLGLLVRIIQYWMQSQQRIQEVQHEWTKTELAFLKAQVHPHFLFNTLNNIYSLALVGEPSTATSIYKLSQLMRYYMDERNEEKVSLKEEVQAIQDFIALQKLRIGPNCTLRERYEGVDTDKQIHAFILLPFIENAFKYGLRASGACYLDFAIQIAEDYCLMEVKNSISPELPEQTGSGIGLKNVRKLLEHLYPNSFQLDIRQDKEAFFVKLMLYI</sequence>
<organism evidence="3 4">
    <name type="scientific">Sphingobacterium wenxiniae</name>
    <dbReference type="NCBI Taxonomy" id="683125"/>
    <lineage>
        <taxon>Bacteria</taxon>
        <taxon>Pseudomonadati</taxon>
        <taxon>Bacteroidota</taxon>
        <taxon>Sphingobacteriia</taxon>
        <taxon>Sphingobacteriales</taxon>
        <taxon>Sphingobacteriaceae</taxon>
        <taxon>Sphingobacterium</taxon>
    </lineage>
</organism>
<feature type="transmembrane region" description="Helical" evidence="1">
    <location>
        <begin position="76"/>
        <end position="94"/>
    </location>
</feature>
<gene>
    <name evidence="3" type="ORF">SAMN05660206_104122</name>
</gene>
<dbReference type="SUPFAM" id="SSF55874">
    <property type="entry name" value="ATPase domain of HSP90 chaperone/DNA topoisomerase II/histidine kinase"/>
    <property type="match status" value="1"/>
</dbReference>
<keyword evidence="1" id="KW-1133">Transmembrane helix</keyword>
<dbReference type="InterPro" id="IPR010559">
    <property type="entry name" value="Sig_transdc_His_kin_internal"/>
</dbReference>